<dbReference type="Pfam" id="PF19700">
    <property type="entry name" value="DUF6198"/>
    <property type="match status" value="1"/>
</dbReference>
<comment type="caution">
    <text evidence="2">The sequence shown here is derived from an EMBL/GenBank/DDBJ whole genome shotgun (WGS) entry which is preliminary data.</text>
</comment>
<keyword evidence="1" id="KW-0472">Membrane</keyword>
<evidence type="ECO:0000256" key="1">
    <source>
        <dbReference type="SAM" id="Phobius"/>
    </source>
</evidence>
<feature type="transmembrane region" description="Helical" evidence="1">
    <location>
        <begin position="81"/>
        <end position="100"/>
    </location>
</feature>
<dbReference type="PANTHER" id="PTHR40078:SF1">
    <property type="entry name" value="INTEGRAL MEMBRANE PROTEIN"/>
    <property type="match status" value="1"/>
</dbReference>
<dbReference type="PATRIC" id="fig|1423733.4.peg.2094"/>
<dbReference type="PANTHER" id="PTHR40078">
    <property type="entry name" value="INTEGRAL MEMBRANE PROTEIN-RELATED"/>
    <property type="match status" value="1"/>
</dbReference>
<dbReference type="InterPro" id="IPR038750">
    <property type="entry name" value="YczE/YyaS-like"/>
</dbReference>
<dbReference type="AlphaFoldDB" id="A0A0R2BBA1"/>
<protein>
    <submittedName>
        <fullName evidence="2">Integral membrane protein</fullName>
    </submittedName>
</protein>
<dbReference type="Proteomes" id="UP000051845">
    <property type="component" value="Unassembled WGS sequence"/>
</dbReference>
<evidence type="ECO:0000313" key="2">
    <source>
        <dbReference type="EMBL" id="KRM75842.1"/>
    </source>
</evidence>
<gene>
    <name evidence="2" type="ORF">FC82_GL001992</name>
</gene>
<proteinExistence type="predicted"/>
<feature type="transmembrane region" description="Helical" evidence="1">
    <location>
        <begin position="161"/>
        <end position="178"/>
    </location>
</feature>
<keyword evidence="1" id="KW-1133">Transmembrane helix</keyword>
<dbReference type="RefSeq" id="WP_235809196.1">
    <property type="nucleotide sequence ID" value="NZ_AYYR01000043.1"/>
</dbReference>
<sequence>MRAILKHFSLLFFGILFMSAGVGLSRLAQLGTSPISSIPNVTSMITGFTLGQLTIVFMIVLIILEAIILRSQFSWQNVLQLIPGIIFGFFIDAFVKIFSFLPMTTYWWQLFFTAISILLLSFGVYLEVNSQAIIMSGEGITTAISIVTHIPFPKIKVRQDITMMVIAAILALVFRHSLSGIREGTVITAILTGRFVDYYTNKFHRFTSWMAKPDQPEVENEAITEEDSSTN</sequence>
<evidence type="ECO:0000313" key="3">
    <source>
        <dbReference type="Proteomes" id="UP000051845"/>
    </source>
</evidence>
<name>A0A0R2BBA1_SECCO</name>
<feature type="transmembrane region" description="Helical" evidence="1">
    <location>
        <begin position="106"/>
        <end position="126"/>
    </location>
</feature>
<feature type="transmembrane region" description="Helical" evidence="1">
    <location>
        <begin position="43"/>
        <end position="69"/>
    </location>
</feature>
<organism evidence="2 3">
    <name type="scientific">Secundilactobacillus collinoides DSM 20515 = JCM 1123</name>
    <dbReference type="NCBI Taxonomy" id="1423733"/>
    <lineage>
        <taxon>Bacteria</taxon>
        <taxon>Bacillati</taxon>
        <taxon>Bacillota</taxon>
        <taxon>Bacilli</taxon>
        <taxon>Lactobacillales</taxon>
        <taxon>Lactobacillaceae</taxon>
        <taxon>Secundilactobacillus</taxon>
    </lineage>
</organism>
<keyword evidence="1" id="KW-0812">Transmembrane</keyword>
<reference evidence="2 3" key="1">
    <citation type="journal article" date="2015" name="Genome Announc.">
        <title>Expanding the biotechnology potential of lactobacilli through comparative genomics of 213 strains and associated genera.</title>
        <authorList>
            <person name="Sun Z."/>
            <person name="Harris H.M."/>
            <person name="McCann A."/>
            <person name="Guo C."/>
            <person name="Argimon S."/>
            <person name="Zhang W."/>
            <person name="Yang X."/>
            <person name="Jeffery I.B."/>
            <person name="Cooney J.C."/>
            <person name="Kagawa T.F."/>
            <person name="Liu W."/>
            <person name="Song Y."/>
            <person name="Salvetti E."/>
            <person name="Wrobel A."/>
            <person name="Rasinkangas P."/>
            <person name="Parkhill J."/>
            <person name="Rea M.C."/>
            <person name="O'Sullivan O."/>
            <person name="Ritari J."/>
            <person name="Douillard F.P."/>
            <person name="Paul Ross R."/>
            <person name="Yang R."/>
            <person name="Briner A.E."/>
            <person name="Felis G.E."/>
            <person name="de Vos W.M."/>
            <person name="Barrangou R."/>
            <person name="Klaenhammer T.R."/>
            <person name="Caufield P.W."/>
            <person name="Cui Y."/>
            <person name="Zhang H."/>
            <person name="O'Toole P.W."/>
        </authorList>
    </citation>
    <scope>NUCLEOTIDE SEQUENCE [LARGE SCALE GENOMIC DNA]</scope>
    <source>
        <strain evidence="2 3">DSM 20515</strain>
    </source>
</reference>
<accession>A0A0R2BBA1</accession>
<dbReference type="EMBL" id="AYYR01000043">
    <property type="protein sequence ID" value="KRM75842.1"/>
    <property type="molecule type" value="Genomic_DNA"/>
</dbReference>